<evidence type="ECO:0000313" key="4">
    <source>
        <dbReference type="Proteomes" id="UP001213907"/>
    </source>
</evidence>
<keyword evidence="1" id="KW-1133">Transmembrane helix</keyword>
<keyword evidence="1" id="KW-0812">Transmembrane</keyword>
<sequence length="223" mass="23634">MSNNEARRQPGWPEAAAALMTYLVLIAALGLWMVQTPSEQAALRGIVGMGVNGIAGVAALLAAFALRLRDFHAFGFRMTKPKWLAAGAALGIFAFGLSFLIEAAYFRFITEPNTQADFQAAASGGTLSLLALLLAGAVFTPFGEEVVFRGVIASALNRYGPWAGVVGSASIFAVVHGPSVILLDAFMVGILTGLLFRKTGSLWPPFAIHAVYNALHLLYYATL</sequence>
<protein>
    <submittedName>
        <fullName evidence="3">CPBP family intramembrane metalloprotease</fullName>
    </submittedName>
</protein>
<proteinExistence type="predicted"/>
<name>A0ABY8BLF6_AFICR</name>
<dbReference type="Pfam" id="PF02517">
    <property type="entry name" value="Rce1-like"/>
    <property type="match status" value="1"/>
</dbReference>
<keyword evidence="3" id="KW-0645">Protease</keyword>
<organism evidence="3 4">
    <name type="scientific">Afipia carboxydohydrogena</name>
    <name type="common">Pseudomonas carboxydohydrogena</name>
    <dbReference type="NCBI Taxonomy" id="290"/>
    <lineage>
        <taxon>Bacteria</taxon>
        <taxon>Pseudomonadati</taxon>
        <taxon>Pseudomonadota</taxon>
        <taxon>Alphaproteobacteria</taxon>
        <taxon>Hyphomicrobiales</taxon>
        <taxon>Nitrobacteraceae</taxon>
        <taxon>Afipia</taxon>
    </lineage>
</organism>
<dbReference type="GO" id="GO:0008237">
    <property type="term" value="F:metallopeptidase activity"/>
    <property type="evidence" value="ECO:0007669"/>
    <property type="project" value="UniProtKB-KW"/>
</dbReference>
<feature type="transmembrane region" description="Helical" evidence="1">
    <location>
        <begin position="120"/>
        <end position="142"/>
    </location>
</feature>
<feature type="transmembrane region" description="Helical" evidence="1">
    <location>
        <begin position="202"/>
        <end position="221"/>
    </location>
</feature>
<keyword evidence="3" id="KW-0482">Metalloprotease</keyword>
<dbReference type="RefSeq" id="WP_275245855.1">
    <property type="nucleotide sequence ID" value="NZ_BAABDX010000002.1"/>
</dbReference>
<feature type="transmembrane region" description="Helical" evidence="1">
    <location>
        <begin position="46"/>
        <end position="66"/>
    </location>
</feature>
<evidence type="ECO:0000256" key="1">
    <source>
        <dbReference type="SAM" id="Phobius"/>
    </source>
</evidence>
<keyword evidence="3" id="KW-0378">Hydrolase</keyword>
<keyword evidence="4" id="KW-1185">Reference proteome</keyword>
<feature type="domain" description="CAAX prenyl protease 2/Lysostaphin resistance protein A-like" evidence="2">
    <location>
        <begin position="128"/>
        <end position="215"/>
    </location>
</feature>
<feature type="transmembrane region" description="Helical" evidence="1">
    <location>
        <begin position="162"/>
        <end position="195"/>
    </location>
</feature>
<feature type="transmembrane region" description="Helical" evidence="1">
    <location>
        <begin position="86"/>
        <end position="108"/>
    </location>
</feature>
<evidence type="ECO:0000259" key="2">
    <source>
        <dbReference type="Pfam" id="PF02517"/>
    </source>
</evidence>
<dbReference type="InterPro" id="IPR003675">
    <property type="entry name" value="Rce1/LyrA-like_dom"/>
</dbReference>
<dbReference type="InterPro" id="IPR052710">
    <property type="entry name" value="CAAX_protease"/>
</dbReference>
<evidence type="ECO:0000313" key="3">
    <source>
        <dbReference type="EMBL" id="WEF50206.1"/>
    </source>
</evidence>
<keyword evidence="1" id="KW-0472">Membrane</keyword>
<dbReference type="PANTHER" id="PTHR36435">
    <property type="entry name" value="SLR1288 PROTEIN"/>
    <property type="match status" value="1"/>
</dbReference>
<dbReference type="EMBL" id="CP113162">
    <property type="protein sequence ID" value="WEF50206.1"/>
    <property type="molecule type" value="Genomic_DNA"/>
</dbReference>
<dbReference type="PANTHER" id="PTHR36435:SF1">
    <property type="entry name" value="CAAX AMINO TERMINAL PROTEASE FAMILY PROTEIN"/>
    <property type="match status" value="1"/>
</dbReference>
<dbReference type="Proteomes" id="UP001213907">
    <property type="component" value="Chromosome"/>
</dbReference>
<gene>
    <name evidence="3" type="ORF">AFIC_001731</name>
</gene>
<feature type="transmembrane region" description="Helical" evidence="1">
    <location>
        <begin position="15"/>
        <end position="34"/>
    </location>
</feature>
<reference evidence="3 4" key="1">
    <citation type="submission" date="2022-11" db="EMBL/GenBank/DDBJ databases">
        <authorList>
            <person name="Siebert D."/>
            <person name="Busche T."/>
            <person name="Saydam E."/>
            <person name="Kalinowski J."/>
            <person name="Ruckert C."/>
            <person name="Blombach B."/>
        </authorList>
    </citation>
    <scope>NUCLEOTIDE SEQUENCE [LARGE SCALE GENOMIC DNA]</scope>
    <source>
        <strain evidence="3 4">DSM 1083</strain>
    </source>
</reference>
<accession>A0ABY8BLF6</accession>